<organism evidence="2">
    <name type="scientific">Candidatus Kentrum sp. SD</name>
    <dbReference type="NCBI Taxonomy" id="2126332"/>
    <lineage>
        <taxon>Bacteria</taxon>
        <taxon>Pseudomonadati</taxon>
        <taxon>Pseudomonadota</taxon>
        <taxon>Gammaproteobacteria</taxon>
        <taxon>Candidatus Kentrum</taxon>
    </lineage>
</organism>
<feature type="signal peptide" evidence="1">
    <location>
        <begin position="1"/>
        <end position="24"/>
    </location>
</feature>
<name>A0A451BMI3_9GAMM</name>
<evidence type="ECO:0000313" key="2">
    <source>
        <dbReference type="EMBL" id="VFK79509.1"/>
    </source>
</evidence>
<reference evidence="2" key="1">
    <citation type="submission" date="2019-02" db="EMBL/GenBank/DDBJ databases">
        <authorList>
            <person name="Gruber-Vodicka R. H."/>
            <person name="Seah K. B. B."/>
        </authorList>
    </citation>
    <scope>NUCLEOTIDE SEQUENCE</scope>
    <source>
        <strain evidence="2">BECK_S127</strain>
    </source>
</reference>
<protein>
    <submittedName>
        <fullName evidence="2">Uncharacterized protein</fullName>
    </submittedName>
</protein>
<keyword evidence="1" id="KW-0732">Signal</keyword>
<proteinExistence type="predicted"/>
<accession>A0A451BMI3</accession>
<dbReference type="EMBL" id="CAADHB010000052">
    <property type="protein sequence ID" value="VFK79509.1"/>
    <property type="molecule type" value="Genomic_DNA"/>
</dbReference>
<sequence length="214" mass="23671">MNKIAIWGASATTLLAVMALLTYLEPTNGSGSDGQTGNFQTGAGAQNQSTVINGDVSAKDQGIVMAGGTLIINNNKLVVQNVMKDERGRLKHLALKEVESSAEGDIAIMVDELPAERLEKLATLPDVEREAERYGLMRRSIENPHLRFKTGDLSYWAEQGLQLWELQLEFYARKLVLDAADKHGAEIPTQGDLSHFAQRIYSKLYRTARIQWGK</sequence>
<gene>
    <name evidence="2" type="ORF">BECKSD772D_GA0070982_105220</name>
</gene>
<evidence type="ECO:0000256" key="1">
    <source>
        <dbReference type="SAM" id="SignalP"/>
    </source>
</evidence>
<feature type="chain" id="PRO_5019450643" evidence="1">
    <location>
        <begin position="25"/>
        <end position="214"/>
    </location>
</feature>
<dbReference type="AlphaFoldDB" id="A0A451BMI3"/>